<dbReference type="Pfam" id="PF23825">
    <property type="entry name" value="DUF7195"/>
    <property type="match status" value="1"/>
</dbReference>
<keyword evidence="2" id="KW-1185">Reference proteome</keyword>
<accession>A0A513ZZZ2</accession>
<evidence type="ECO:0000313" key="2">
    <source>
        <dbReference type="Proteomes" id="UP000319466"/>
    </source>
</evidence>
<protein>
    <submittedName>
        <fullName evidence="1">Uncharacterized protein</fullName>
    </submittedName>
</protein>
<organism evidence="1 2">
    <name type="scientific">Aeromonas phage LAh_6</name>
    <dbReference type="NCBI Taxonomy" id="2591030"/>
    <lineage>
        <taxon>Viruses</taxon>
        <taxon>Duplodnaviria</taxon>
        <taxon>Heunggongvirae</taxon>
        <taxon>Uroviricota</taxon>
        <taxon>Caudoviricetes</taxon>
        <taxon>Grimontviridae</taxon>
        <taxon>Lahexavirus</taxon>
        <taxon>Lahexavirus LAh6</taxon>
    </lineage>
</organism>
<dbReference type="Proteomes" id="UP000319466">
    <property type="component" value="Segment"/>
</dbReference>
<gene>
    <name evidence="1" type="ORF">LAh6_107</name>
</gene>
<reference evidence="1 2" key="1">
    <citation type="submission" date="2019-04" db="EMBL/GenBank/DDBJ databases">
        <title>Novel bacteriophages capable of disrupting biofilms from clinical strains of Aeromonas hydrophila with intrinsic antibiotic resistance.</title>
        <authorList>
            <person name="Kabwe M."/>
            <person name="Brown T.L."/>
            <person name="Speirs L."/>
            <person name="Ku H."/>
            <person name="Leach M."/>
            <person name="Chan H.T."/>
            <person name="Petrovski S."/>
            <person name="Lock P."/>
            <person name="Tucci J."/>
        </authorList>
    </citation>
    <scope>NUCLEOTIDE SEQUENCE [LARGE SCALE GENOMIC DNA]</scope>
</reference>
<dbReference type="EMBL" id="MK838112">
    <property type="protein sequence ID" value="QDH46597.1"/>
    <property type="molecule type" value="Genomic_DNA"/>
</dbReference>
<proteinExistence type="predicted"/>
<name>A0A513ZZZ2_9CAUD</name>
<sequence length="73" mass="8398">MTEMSEVKSLRLEQPVVVRKVPMTAQGCNMLRAIRDYQMAEYAARGDNVEIPFPVAIHLMMREFCAMKNITVH</sequence>
<dbReference type="InterPro" id="IPR055619">
    <property type="entry name" value="DUF7195"/>
</dbReference>
<evidence type="ECO:0000313" key="1">
    <source>
        <dbReference type="EMBL" id="QDH46597.1"/>
    </source>
</evidence>